<dbReference type="RefSeq" id="WP_394833903.1">
    <property type="nucleotide sequence ID" value="NZ_CP089929.1"/>
</dbReference>
<evidence type="ECO:0000313" key="8">
    <source>
        <dbReference type="Proteomes" id="UP001374803"/>
    </source>
</evidence>
<organism evidence="7 8">
    <name type="scientific">Pendulispora rubella</name>
    <dbReference type="NCBI Taxonomy" id="2741070"/>
    <lineage>
        <taxon>Bacteria</taxon>
        <taxon>Pseudomonadati</taxon>
        <taxon>Myxococcota</taxon>
        <taxon>Myxococcia</taxon>
        <taxon>Myxococcales</taxon>
        <taxon>Sorangiineae</taxon>
        <taxon>Pendulisporaceae</taxon>
        <taxon>Pendulispora</taxon>
    </lineage>
</organism>
<dbReference type="InterPro" id="IPR011009">
    <property type="entry name" value="Kinase-like_dom_sf"/>
</dbReference>
<feature type="repeat" description="TPR" evidence="5">
    <location>
        <begin position="492"/>
        <end position="525"/>
    </location>
</feature>
<evidence type="ECO:0000256" key="5">
    <source>
        <dbReference type="PROSITE-ProRule" id="PRU00339"/>
    </source>
</evidence>
<feature type="domain" description="Protein kinase" evidence="6">
    <location>
        <begin position="7"/>
        <end position="269"/>
    </location>
</feature>
<dbReference type="Pfam" id="PF13181">
    <property type="entry name" value="TPR_8"/>
    <property type="match status" value="1"/>
</dbReference>
<dbReference type="PROSITE" id="PS50005">
    <property type="entry name" value="TPR"/>
    <property type="match status" value="1"/>
</dbReference>
<dbReference type="SUPFAM" id="SSF56112">
    <property type="entry name" value="Protein kinase-like (PK-like)"/>
    <property type="match status" value="1"/>
</dbReference>
<sequence length="857" mass="93456">MLIAGRFVLEAEAGRGGMGIVHRALDRTTGCAVALKVLRKADAAALRRFAREAEVLGKLQHPDIVRCIAHGEGEDGEPYLALEWIDGESLQAHLVRAVEAGERLPIADVLELGQRLAGALEAAHAVGIVHRDVKPSNILLAGGSLRQPKLVDFGIVRTGSAEHATTTGTVLGTVGFMAPEQARGDENLDGRADLFSLGCVLFRCLTNRDAFAGPDPVAVISRLLMHKPPSVSELRPDVPHELDLLVARLLAKERERRPASAAEVKRALARIDAAQLGETQGSRIAAAPSTKGRRPLWLAAIAVAVGILGVALGLRAWRLPPAPQPVAPPVPTLLTDHATSPSCSPPAAEAYASALRSMHEGRWDESGRLLDQAWEADNACPQVALRRFLAVYNVMPLHVQRERLHDAMRFRDALSARDRLVLDALGKSVTQGRSDDSVTHLLDELVRQYPNDTEVLMLGATHGKLEVARGPEDLEAAVEGFRNAAKIDPKYSDAWQMMGEALAQLGREDESDEAFAQCLRVSPASVDCMALRIEALQRRGKCEGAVEQARQKTSWEPAESSPYALLADTLAGAHAAREAIEEVLVLRWNRLPPSSREETRLLETAHLEAWNGHFDVALRTAEKVAPYLANSTDPEKHWADALLRVEALLETGDVARATREAVAVLRRKDAWGPNPLRGLKMASAEPWLLAAALRGGKLSRSEWRDATKAWDRANEEVLSPFDRWAFTWGAAVGPSLDAAEAMAAAPTERPGDVMRDFRLTWREGIVDGYAGRITMEANDVARAMPLLERAARGCHGMRYPFFEVRVHLWLGMAREKRGDTAGACSAYRGVLDRWGKATPRSVTAIEAEKRRRALACK</sequence>
<keyword evidence="8" id="KW-1185">Reference proteome</keyword>
<proteinExistence type="predicted"/>
<dbReference type="Gene3D" id="1.10.510.10">
    <property type="entry name" value="Transferase(Phosphotransferase) domain 1"/>
    <property type="match status" value="1"/>
</dbReference>
<dbReference type="PROSITE" id="PS50011">
    <property type="entry name" value="PROTEIN_KINASE_DOM"/>
    <property type="match status" value="1"/>
</dbReference>
<dbReference type="Pfam" id="PF13174">
    <property type="entry name" value="TPR_6"/>
    <property type="match status" value="1"/>
</dbReference>
<dbReference type="Gene3D" id="3.30.200.20">
    <property type="entry name" value="Phosphorylase Kinase, domain 1"/>
    <property type="match status" value="1"/>
</dbReference>
<dbReference type="GO" id="GO:0016301">
    <property type="term" value="F:kinase activity"/>
    <property type="evidence" value="ECO:0007669"/>
    <property type="project" value="UniProtKB-KW"/>
</dbReference>
<dbReference type="PROSITE" id="PS00108">
    <property type="entry name" value="PROTEIN_KINASE_ST"/>
    <property type="match status" value="1"/>
</dbReference>
<dbReference type="InterPro" id="IPR000719">
    <property type="entry name" value="Prot_kinase_dom"/>
</dbReference>
<dbReference type="InterPro" id="IPR008271">
    <property type="entry name" value="Ser/Thr_kinase_AS"/>
</dbReference>
<evidence type="ECO:0000256" key="3">
    <source>
        <dbReference type="ARBA" id="ARBA00022777"/>
    </source>
</evidence>
<keyword evidence="1" id="KW-0808">Transferase</keyword>
<evidence type="ECO:0000256" key="1">
    <source>
        <dbReference type="ARBA" id="ARBA00022679"/>
    </source>
</evidence>
<evidence type="ECO:0000256" key="2">
    <source>
        <dbReference type="ARBA" id="ARBA00022741"/>
    </source>
</evidence>
<name>A0ABZ2L001_9BACT</name>
<accession>A0ABZ2L001</accession>
<reference evidence="7" key="1">
    <citation type="submission" date="2021-12" db="EMBL/GenBank/DDBJ databases">
        <title>Discovery of the Pendulisporaceae a myxobacterial family with distinct sporulation behavior and unique specialized metabolism.</title>
        <authorList>
            <person name="Garcia R."/>
            <person name="Popoff A."/>
            <person name="Bader C.D."/>
            <person name="Loehr J."/>
            <person name="Walesch S."/>
            <person name="Walt C."/>
            <person name="Boldt J."/>
            <person name="Bunk B."/>
            <person name="Haeckl F.J.F.P.J."/>
            <person name="Gunesch A.P."/>
            <person name="Birkelbach J."/>
            <person name="Nuebel U."/>
            <person name="Pietschmann T."/>
            <person name="Bach T."/>
            <person name="Mueller R."/>
        </authorList>
    </citation>
    <scope>NUCLEOTIDE SEQUENCE</scope>
    <source>
        <strain evidence="7">MSr11367</strain>
    </source>
</reference>
<evidence type="ECO:0000259" key="6">
    <source>
        <dbReference type="PROSITE" id="PS50011"/>
    </source>
</evidence>
<dbReference type="Proteomes" id="UP001374803">
    <property type="component" value="Chromosome"/>
</dbReference>
<keyword evidence="3 7" id="KW-0418">Kinase</keyword>
<keyword evidence="2" id="KW-0547">Nucleotide-binding</keyword>
<dbReference type="SUPFAM" id="SSF48452">
    <property type="entry name" value="TPR-like"/>
    <property type="match status" value="1"/>
</dbReference>
<evidence type="ECO:0000256" key="4">
    <source>
        <dbReference type="ARBA" id="ARBA00022840"/>
    </source>
</evidence>
<keyword evidence="5" id="KW-0802">TPR repeat</keyword>
<dbReference type="InterPro" id="IPR011990">
    <property type="entry name" value="TPR-like_helical_dom_sf"/>
</dbReference>
<dbReference type="SMART" id="SM00220">
    <property type="entry name" value="S_TKc"/>
    <property type="match status" value="1"/>
</dbReference>
<dbReference type="PANTHER" id="PTHR43289">
    <property type="entry name" value="MITOGEN-ACTIVATED PROTEIN KINASE KINASE KINASE 20-RELATED"/>
    <property type="match status" value="1"/>
</dbReference>
<dbReference type="InterPro" id="IPR019734">
    <property type="entry name" value="TPR_rpt"/>
</dbReference>
<keyword evidence="4" id="KW-0067">ATP-binding</keyword>
<dbReference type="Gene3D" id="1.25.40.10">
    <property type="entry name" value="Tetratricopeptide repeat domain"/>
    <property type="match status" value="1"/>
</dbReference>
<protein>
    <submittedName>
        <fullName evidence="7">Protein kinase</fullName>
    </submittedName>
</protein>
<gene>
    <name evidence="7" type="ORF">LVJ94_46105</name>
</gene>
<dbReference type="Pfam" id="PF00069">
    <property type="entry name" value="Pkinase"/>
    <property type="match status" value="1"/>
</dbReference>
<dbReference type="CDD" id="cd14014">
    <property type="entry name" value="STKc_PknB_like"/>
    <property type="match status" value="1"/>
</dbReference>
<evidence type="ECO:0000313" key="7">
    <source>
        <dbReference type="EMBL" id="WXB04266.1"/>
    </source>
</evidence>
<dbReference type="PANTHER" id="PTHR43289:SF6">
    <property type="entry name" value="SERINE_THREONINE-PROTEIN KINASE NEKL-3"/>
    <property type="match status" value="1"/>
</dbReference>
<dbReference type="EMBL" id="CP089983">
    <property type="protein sequence ID" value="WXB04266.1"/>
    <property type="molecule type" value="Genomic_DNA"/>
</dbReference>